<evidence type="ECO:0000313" key="2">
    <source>
        <dbReference type="EMBL" id="MDR6168191.1"/>
    </source>
</evidence>
<dbReference type="Proteomes" id="UP001260188">
    <property type="component" value="Unassembled WGS sequence"/>
</dbReference>
<protein>
    <submittedName>
        <fullName evidence="2">GNAT superfamily N-acetyltransferase</fullName>
    </submittedName>
</protein>
<feature type="domain" description="N-acetyltransferase" evidence="1">
    <location>
        <begin position="61"/>
        <end position="207"/>
    </location>
</feature>
<gene>
    <name evidence="2" type="ORF">QE367_002395</name>
</gene>
<organism evidence="2 3">
    <name type="scientific">Microbacterium paludicola</name>
    <dbReference type="NCBI Taxonomy" id="300019"/>
    <lineage>
        <taxon>Bacteria</taxon>
        <taxon>Bacillati</taxon>
        <taxon>Actinomycetota</taxon>
        <taxon>Actinomycetes</taxon>
        <taxon>Micrococcales</taxon>
        <taxon>Microbacteriaceae</taxon>
        <taxon>Microbacterium</taxon>
    </lineage>
</organism>
<keyword evidence="3" id="KW-1185">Reference proteome</keyword>
<proteinExistence type="predicted"/>
<dbReference type="InterPro" id="IPR000182">
    <property type="entry name" value="GNAT_dom"/>
</dbReference>
<evidence type="ECO:0000259" key="1">
    <source>
        <dbReference type="PROSITE" id="PS51186"/>
    </source>
</evidence>
<evidence type="ECO:0000313" key="3">
    <source>
        <dbReference type="Proteomes" id="UP001260188"/>
    </source>
</evidence>
<dbReference type="PROSITE" id="PS51186">
    <property type="entry name" value="GNAT"/>
    <property type="match status" value="1"/>
</dbReference>
<dbReference type="InterPro" id="IPR016181">
    <property type="entry name" value="Acyl_CoA_acyltransferase"/>
</dbReference>
<dbReference type="SUPFAM" id="SSF55729">
    <property type="entry name" value="Acyl-CoA N-acyltransferases (Nat)"/>
    <property type="match status" value="1"/>
</dbReference>
<dbReference type="EMBL" id="JAVIZA010000001">
    <property type="protein sequence ID" value="MDR6168191.1"/>
    <property type="molecule type" value="Genomic_DNA"/>
</dbReference>
<dbReference type="Pfam" id="PF00583">
    <property type="entry name" value="Acetyltransf_1"/>
    <property type="match status" value="1"/>
</dbReference>
<accession>A0ABU1I2S7</accession>
<comment type="caution">
    <text evidence="2">The sequence shown here is derived from an EMBL/GenBank/DDBJ whole genome shotgun (WGS) entry which is preliminary data.</text>
</comment>
<name>A0ABU1I2S7_9MICO</name>
<reference evidence="2 3" key="1">
    <citation type="submission" date="2023-08" db="EMBL/GenBank/DDBJ databases">
        <title>Functional and genomic diversity of the sorghum phyllosphere microbiome.</title>
        <authorList>
            <person name="Shade A."/>
        </authorList>
    </citation>
    <scope>NUCLEOTIDE SEQUENCE [LARGE SCALE GENOMIC DNA]</scope>
    <source>
        <strain evidence="2 3">SORGH_AS_0919</strain>
    </source>
</reference>
<sequence>MTSAWVDRWVTGWCNSRQMQRCRDGDSWLVEVGADGRSQERVASTASLTEIDRLVAVTSEPDVRLTLIGELDASMHDAVAVLDPANTSECMMSARIQPGIVPTEVEIEQDGPVAYARIHMDGELAAHGQVAVAASDAVFDRIRTMSAFQRRGLGRLIMTGLAAWAAEQRATTGILVASADGRKLYESLGWSQVAPIAMFRGRGDERG</sequence>
<dbReference type="Gene3D" id="3.40.630.30">
    <property type="match status" value="1"/>
</dbReference>
<dbReference type="CDD" id="cd04301">
    <property type="entry name" value="NAT_SF"/>
    <property type="match status" value="1"/>
</dbReference>